<evidence type="ECO:0000313" key="2">
    <source>
        <dbReference type="Proteomes" id="UP000479639"/>
    </source>
</evidence>
<dbReference type="AlphaFoldDB" id="A0A7C8FNW0"/>
<organism evidence="1 2">
    <name type="scientific">Adlercreutzia muris</name>
    <dbReference type="NCBI Taxonomy" id="1796610"/>
    <lineage>
        <taxon>Bacteria</taxon>
        <taxon>Bacillati</taxon>
        <taxon>Actinomycetota</taxon>
        <taxon>Coriobacteriia</taxon>
        <taxon>Eggerthellales</taxon>
        <taxon>Eggerthellaceae</taxon>
        <taxon>Adlercreutzia</taxon>
    </lineage>
</organism>
<accession>A0A7C8FNW0</accession>
<evidence type="ECO:0000313" key="1">
    <source>
        <dbReference type="EMBL" id="KAB1647975.1"/>
    </source>
</evidence>
<proteinExistence type="predicted"/>
<gene>
    <name evidence="1" type="ORF">F8D48_06695</name>
</gene>
<reference evidence="1 2" key="1">
    <citation type="submission" date="2019-09" db="EMBL/GenBank/DDBJ databases">
        <title>Whole genome shotgun sequencing (WGS) of Ellagibacter isourolithinifaciens DSM 104140(T) and Adlercreutzia muris DSM 29508(T).</title>
        <authorList>
            <person name="Stoll D.A."/>
            <person name="Danylec N."/>
            <person name="Huch M."/>
        </authorList>
    </citation>
    <scope>NUCLEOTIDE SEQUENCE [LARGE SCALE GENOMIC DNA]</scope>
    <source>
        <strain evidence="1 2">DSM 29508</strain>
    </source>
</reference>
<name>A0A7C8FNW0_9ACTN</name>
<dbReference type="RefSeq" id="WP_151430642.1">
    <property type="nucleotide sequence ID" value="NZ_JANJZI010000003.1"/>
</dbReference>
<keyword evidence="2" id="KW-1185">Reference proteome</keyword>
<dbReference type="Proteomes" id="UP000479639">
    <property type="component" value="Unassembled WGS sequence"/>
</dbReference>
<protein>
    <submittedName>
        <fullName evidence="1">Uncharacterized protein</fullName>
    </submittedName>
</protein>
<comment type="caution">
    <text evidence="1">The sequence shown here is derived from an EMBL/GenBank/DDBJ whole genome shotgun (WGS) entry which is preliminary data.</text>
</comment>
<dbReference type="EMBL" id="WAJS01000017">
    <property type="protein sequence ID" value="KAB1647975.1"/>
    <property type="molecule type" value="Genomic_DNA"/>
</dbReference>
<sequence length="112" mass="12514">MAVGDFEGMTIEELCAWANGLCVCRFGIVEEFGEPRVKVSSENVHIAMSFGRFSESVSIVGGFRMVQFGALDNREGNYHGCGCGIAYLDELERKIALWADLLELRDDQLRLF</sequence>